<comment type="caution">
    <text evidence="1">The sequence shown here is derived from an EMBL/GenBank/DDBJ whole genome shotgun (WGS) entry which is preliminary data.</text>
</comment>
<sequence>MLNIDKNNIYQDLEAIKQSLYNPFPYRDTDKIQNDFISEFSKADTLTADLNTYWMNIAGSLSYVLKGRANRMPQEQKDWLHLSFFEVFQQYSFFEESISNYPEFYREYINYEKTRKLLLTYQL</sequence>
<dbReference type="EMBL" id="JARNBH010000055">
    <property type="protein sequence ID" value="MEC0277067.1"/>
    <property type="molecule type" value="Genomic_DNA"/>
</dbReference>
<dbReference type="RefSeq" id="WP_367408538.1">
    <property type="nucleotide sequence ID" value="NZ_JARNBH010000055.1"/>
</dbReference>
<protein>
    <submittedName>
        <fullName evidence="1">YxiJ family protein</fullName>
    </submittedName>
</protein>
<dbReference type="Pfam" id="PF14176">
    <property type="entry name" value="YxiJ"/>
    <property type="match status" value="1"/>
</dbReference>
<reference evidence="1 2" key="1">
    <citation type="submission" date="2023-03" db="EMBL/GenBank/DDBJ databases">
        <title>Bacillus Genome Sequencing.</title>
        <authorList>
            <person name="Dunlap C."/>
        </authorList>
    </citation>
    <scope>NUCLEOTIDE SEQUENCE [LARGE SCALE GENOMIC DNA]</scope>
    <source>
        <strain evidence="1 2">B-41290</strain>
    </source>
</reference>
<evidence type="ECO:0000313" key="2">
    <source>
        <dbReference type="Proteomes" id="UP001307168"/>
    </source>
</evidence>
<evidence type="ECO:0000313" key="1">
    <source>
        <dbReference type="EMBL" id="MEC0277067.1"/>
    </source>
</evidence>
<gene>
    <name evidence="1" type="ORF">P4706_29230</name>
</gene>
<dbReference type="Proteomes" id="UP001307168">
    <property type="component" value="Unassembled WGS sequence"/>
</dbReference>
<organism evidence="1 2">
    <name type="scientific">Peribacillus castrilensis</name>
    <dbReference type="NCBI Taxonomy" id="2897690"/>
    <lineage>
        <taxon>Bacteria</taxon>
        <taxon>Bacillati</taxon>
        <taxon>Bacillota</taxon>
        <taxon>Bacilli</taxon>
        <taxon>Bacillales</taxon>
        <taxon>Bacillaceae</taxon>
        <taxon>Peribacillus</taxon>
    </lineage>
</organism>
<dbReference type="AlphaFoldDB" id="A0AAW9NPR9"/>
<accession>A0AAW9NPR9</accession>
<keyword evidence="2" id="KW-1185">Reference proteome</keyword>
<dbReference type="InterPro" id="IPR025551">
    <property type="entry name" value="WapI/YxiJ-like"/>
</dbReference>
<name>A0AAW9NPR9_9BACI</name>
<proteinExistence type="predicted"/>